<protein>
    <recommendedName>
        <fullName evidence="3">Transposase</fullName>
    </recommendedName>
</protein>
<evidence type="ECO:0000313" key="1">
    <source>
        <dbReference type="EMBL" id="MQQ07492.1"/>
    </source>
</evidence>
<keyword evidence="2" id="KW-1185">Reference proteome</keyword>
<organism evidence="1 2">
    <name type="scientific">Tritonibacter litoralis</name>
    <dbReference type="NCBI Taxonomy" id="2662264"/>
    <lineage>
        <taxon>Bacteria</taxon>
        <taxon>Pseudomonadati</taxon>
        <taxon>Pseudomonadota</taxon>
        <taxon>Alphaproteobacteria</taxon>
        <taxon>Rhodobacterales</taxon>
        <taxon>Paracoccaceae</taxon>
        <taxon>Tritonibacter</taxon>
    </lineage>
</organism>
<dbReference type="EMBL" id="WIBF01000001">
    <property type="protein sequence ID" value="MQQ07492.1"/>
    <property type="molecule type" value="Genomic_DNA"/>
</dbReference>
<gene>
    <name evidence="1" type="ORF">GFB49_03415</name>
</gene>
<comment type="caution">
    <text evidence="1">The sequence shown here is derived from an EMBL/GenBank/DDBJ whole genome shotgun (WGS) entry which is preliminary data.</text>
</comment>
<dbReference type="Proteomes" id="UP000444174">
    <property type="component" value="Unassembled WGS sequence"/>
</dbReference>
<evidence type="ECO:0000313" key="2">
    <source>
        <dbReference type="Proteomes" id="UP000444174"/>
    </source>
</evidence>
<dbReference type="AlphaFoldDB" id="A0A843YDV7"/>
<reference evidence="1 2" key="1">
    <citation type="submission" date="2019-10" db="EMBL/GenBank/DDBJ databases">
        <title>Epibacterium sp. nov., isolated from seawater.</title>
        <authorList>
            <person name="Zhang X."/>
            <person name="Li N."/>
        </authorList>
    </citation>
    <scope>NUCLEOTIDE SEQUENCE [LARGE SCALE GENOMIC DNA]</scope>
    <source>
        <strain evidence="1 2">SM1979</strain>
    </source>
</reference>
<accession>A0A843YDV7</accession>
<name>A0A843YDV7_9RHOB</name>
<sequence length="68" mass="7989">MADKRSRPEKIVTKLRQFEVLTEQGKPRPDAILQIGVTEQTYYCWSAGGQEKTPVRRFPAKQVNRNWR</sequence>
<dbReference type="RefSeq" id="WP_153214367.1">
    <property type="nucleotide sequence ID" value="NZ_WIBF01000001.1"/>
</dbReference>
<evidence type="ECO:0008006" key="3">
    <source>
        <dbReference type="Google" id="ProtNLM"/>
    </source>
</evidence>
<proteinExistence type="predicted"/>